<dbReference type="EMBL" id="JBBPBK010000014">
    <property type="protein sequence ID" value="KAK9269812.1"/>
    <property type="molecule type" value="Genomic_DNA"/>
</dbReference>
<organism evidence="1 2">
    <name type="scientific">Liquidambar formosana</name>
    <name type="common">Formosan gum</name>
    <dbReference type="NCBI Taxonomy" id="63359"/>
    <lineage>
        <taxon>Eukaryota</taxon>
        <taxon>Viridiplantae</taxon>
        <taxon>Streptophyta</taxon>
        <taxon>Embryophyta</taxon>
        <taxon>Tracheophyta</taxon>
        <taxon>Spermatophyta</taxon>
        <taxon>Magnoliopsida</taxon>
        <taxon>eudicotyledons</taxon>
        <taxon>Gunneridae</taxon>
        <taxon>Pentapetalae</taxon>
        <taxon>Saxifragales</taxon>
        <taxon>Altingiaceae</taxon>
        <taxon>Liquidambar</taxon>
    </lineage>
</organism>
<sequence length="67" mass="7877">MRISYSPKYGDYPPFKELRKLVRKVHSIQEQQDIAEENEGVVDAAQIRARKSLTRFLRDIAKQMPTE</sequence>
<comment type="caution">
    <text evidence="1">The sequence shown here is derived from an EMBL/GenBank/DDBJ whole genome shotgun (WGS) entry which is preliminary data.</text>
</comment>
<reference evidence="1 2" key="1">
    <citation type="journal article" date="2024" name="Plant J.">
        <title>Genome sequences and population genomics reveal climatic adaptation and genomic divergence between two closely related sweetgum species.</title>
        <authorList>
            <person name="Xu W.Q."/>
            <person name="Ren C.Q."/>
            <person name="Zhang X.Y."/>
            <person name="Comes H.P."/>
            <person name="Liu X.H."/>
            <person name="Li Y.G."/>
            <person name="Kettle C.J."/>
            <person name="Jalonen R."/>
            <person name="Gaisberger H."/>
            <person name="Ma Y.Z."/>
            <person name="Qiu Y.X."/>
        </authorList>
    </citation>
    <scope>NUCLEOTIDE SEQUENCE [LARGE SCALE GENOMIC DNA]</scope>
    <source>
        <strain evidence="1">Hangzhou</strain>
    </source>
</reference>
<dbReference type="PANTHER" id="PTHR36898:SF1">
    <property type="entry name" value="OS04G0250700 PROTEIN"/>
    <property type="match status" value="1"/>
</dbReference>
<proteinExistence type="predicted"/>
<gene>
    <name evidence="1" type="ORF">L1049_025385</name>
</gene>
<protein>
    <submittedName>
        <fullName evidence="1">Uncharacterized protein</fullName>
    </submittedName>
</protein>
<accession>A0AAP0NCS1</accession>
<dbReference type="PANTHER" id="PTHR36898">
    <property type="entry name" value="OSJNBB0026I12.6 PROTEIN"/>
    <property type="match status" value="1"/>
</dbReference>
<keyword evidence="2" id="KW-1185">Reference proteome</keyword>
<dbReference type="Proteomes" id="UP001415857">
    <property type="component" value="Unassembled WGS sequence"/>
</dbReference>
<dbReference type="AlphaFoldDB" id="A0AAP0NCS1"/>
<evidence type="ECO:0000313" key="2">
    <source>
        <dbReference type="Proteomes" id="UP001415857"/>
    </source>
</evidence>
<evidence type="ECO:0000313" key="1">
    <source>
        <dbReference type="EMBL" id="KAK9269812.1"/>
    </source>
</evidence>
<name>A0AAP0NCS1_LIQFO</name>